<dbReference type="Proteomes" id="UP001474120">
    <property type="component" value="Unassembled WGS sequence"/>
</dbReference>
<proteinExistence type="predicted"/>
<gene>
    <name evidence="3" type="ORF">AABB81_06145</name>
</gene>
<evidence type="ECO:0000313" key="4">
    <source>
        <dbReference type="Proteomes" id="UP001474120"/>
    </source>
</evidence>
<keyword evidence="4" id="KW-1185">Reference proteome</keyword>
<feature type="chain" id="PRO_5045294543" evidence="1">
    <location>
        <begin position="28"/>
        <end position="158"/>
    </location>
</feature>
<feature type="domain" description="Cupin type-2" evidence="2">
    <location>
        <begin position="79"/>
        <end position="144"/>
    </location>
</feature>
<evidence type="ECO:0000256" key="1">
    <source>
        <dbReference type="SAM" id="SignalP"/>
    </source>
</evidence>
<evidence type="ECO:0000313" key="3">
    <source>
        <dbReference type="EMBL" id="MEL4455470.1"/>
    </source>
</evidence>
<dbReference type="InterPro" id="IPR013096">
    <property type="entry name" value="Cupin_2"/>
</dbReference>
<reference evidence="3 4" key="1">
    <citation type="submission" date="2024-04" db="EMBL/GenBank/DDBJ databases">
        <title>whole genome sequencing of Lutimonas vermicola strain IMCC1616.</title>
        <authorList>
            <person name="Bae S.S."/>
        </authorList>
    </citation>
    <scope>NUCLEOTIDE SEQUENCE [LARGE SCALE GENOMIC DNA]</scope>
    <source>
        <strain evidence="3 4">IMCC1616</strain>
    </source>
</reference>
<protein>
    <submittedName>
        <fullName evidence="3">Cupin domain-containing protein</fullName>
    </submittedName>
</protein>
<dbReference type="RefSeq" id="WP_342159304.1">
    <property type="nucleotide sequence ID" value="NZ_JBCDNA010000001.1"/>
</dbReference>
<name>A0ABU9L373_9FLAO</name>
<keyword evidence="1" id="KW-0732">Signal</keyword>
<dbReference type="SUPFAM" id="SSF51182">
    <property type="entry name" value="RmlC-like cupins"/>
    <property type="match status" value="1"/>
</dbReference>
<accession>A0ABU9L373</accession>
<organism evidence="3 4">
    <name type="scientific">Lutimonas vermicola</name>
    <dbReference type="NCBI Taxonomy" id="414288"/>
    <lineage>
        <taxon>Bacteria</taxon>
        <taxon>Pseudomonadati</taxon>
        <taxon>Bacteroidota</taxon>
        <taxon>Flavobacteriia</taxon>
        <taxon>Flavobacteriales</taxon>
        <taxon>Flavobacteriaceae</taxon>
        <taxon>Lutimonas</taxon>
    </lineage>
</organism>
<dbReference type="InterPro" id="IPR014710">
    <property type="entry name" value="RmlC-like_jellyroll"/>
</dbReference>
<dbReference type="InterPro" id="IPR011051">
    <property type="entry name" value="RmlC_Cupin_sf"/>
</dbReference>
<feature type="signal peptide" evidence="1">
    <location>
        <begin position="1"/>
        <end position="27"/>
    </location>
</feature>
<dbReference type="Gene3D" id="2.60.120.10">
    <property type="entry name" value="Jelly Rolls"/>
    <property type="match status" value="1"/>
</dbReference>
<evidence type="ECO:0000259" key="2">
    <source>
        <dbReference type="Pfam" id="PF07883"/>
    </source>
</evidence>
<sequence length="158" mass="17496">MKTRLILKRKNLLYCFLGFMSFGMLSAQMSDSFDGENSVVTSFKDKTMEWGPCPPFMPDGCNIGVLHGDPSQSNSDVLFKVEGKSAIPNHWHNSSERMILLSGKMTLNYKGEATQTMNVGDYAFGPAKKPHKAKCISKDPCILYIGFGEPVDAFAIED</sequence>
<dbReference type="Pfam" id="PF07883">
    <property type="entry name" value="Cupin_2"/>
    <property type="match status" value="1"/>
</dbReference>
<comment type="caution">
    <text evidence="3">The sequence shown here is derived from an EMBL/GenBank/DDBJ whole genome shotgun (WGS) entry which is preliminary data.</text>
</comment>
<dbReference type="EMBL" id="JBCDNA010000001">
    <property type="protein sequence ID" value="MEL4455470.1"/>
    <property type="molecule type" value="Genomic_DNA"/>
</dbReference>